<reference evidence="12 13" key="1">
    <citation type="journal article" date="2015" name="Genome Announc.">
        <title>Expanding the biotechnology potential of lactobacilli through comparative genomics of 213 strains and associated genera.</title>
        <authorList>
            <person name="Sun Z."/>
            <person name="Harris H.M."/>
            <person name="McCann A."/>
            <person name="Guo C."/>
            <person name="Argimon S."/>
            <person name="Zhang W."/>
            <person name="Yang X."/>
            <person name="Jeffery I.B."/>
            <person name="Cooney J.C."/>
            <person name="Kagawa T.F."/>
            <person name="Liu W."/>
            <person name="Song Y."/>
            <person name="Salvetti E."/>
            <person name="Wrobel A."/>
            <person name="Rasinkangas P."/>
            <person name="Parkhill J."/>
            <person name="Rea M.C."/>
            <person name="O'Sullivan O."/>
            <person name="Ritari J."/>
            <person name="Douillard F.P."/>
            <person name="Paul Ross R."/>
            <person name="Yang R."/>
            <person name="Briner A.E."/>
            <person name="Felis G.E."/>
            <person name="de Vos W.M."/>
            <person name="Barrangou R."/>
            <person name="Klaenhammer T.R."/>
            <person name="Caufield P.W."/>
            <person name="Cui Y."/>
            <person name="Zhang H."/>
            <person name="O'Toole P.W."/>
        </authorList>
    </citation>
    <scope>NUCLEOTIDE SEQUENCE [LARGE SCALE GENOMIC DNA]</scope>
    <source>
        <strain evidence="12 13">DSM 16634</strain>
    </source>
</reference>
<evidence type="ECO:0000256" key="6">
    <source>
        <dbReference type="ARBA" id="ARBA00023160"/>
    </source>
</evidence>
<dbReference type="RefSeq" id="WP_025086773.1">
    <property type="nucleotide sequence ID" value="NZ_AZFT01000053.1"/>
</dbReference>
<dbReference type="GO" id="GO:0006633">
    <property type="term" value="P:fatty acid biosynthetic process"/>
    <property type="evidence" value="ECO:0007669"/>
    <property type="project" value="UniProtKB-UniRule"/>
</dbReference>
<dbReference type="CDD" id="cd00830">
    <property type="entry name" value="KAS_III"/>
    <property type="match status" value="1"/>
</dbReference>
<keyword evidence="3 9" id="KW-0808">Transferase</keyword>
<dbReference type="Proteomes" id="UP000051324">
    <property type="component" value="Unassembled WGS sequence"/>
</dbReference>
<keyword evidence="5 9" id="KW-0443">Lipid metabolism</keyword>
<dbReference type="PANTHER" id="PTHR43091">
    <property type="entry name" value="3-OXOACYL-[ACYL-CARRIER-PROTEIN] SYNTHASE"/>
    <property type="match status" value="1"/>
</dbReference>
<comment type="subunit">
    <text evidence="9">Homodimer.</text>
</comment>
<keyword evidence="2 9" id="KW-0444">Lipid biosynthesis</keyword>
<evidence type="ECO:0000256" key="7">
    <source>
        <dbReference type="ARBA" id="ARBA00023268"/>
    </source>
</evidence>
<dbReference type="NCBIfam" id="NF006829">
    <property type="entry name" value="PRK09352.1"/>
    <property type="match status" value="1"/>
</dbReference>
<accession>A0A0R1U060</accession>
<name>A0A0R1U060_9LACO</name>
<dbReference type="HAMAP" id="MF_01815">
    <property type="entry name" value="FabH"/>
    <property type="match status" value="1"/>
</dbReference>
<dbReference type="InterPro" id="IPR016039">
    <property type="entry name" value="Thiolase-like"/>
</dbReference>
<evidence type="ECO:0000256" key="5">
    <source>
        <dbReference type="ARBA" id="ARBA00023098"/>
    </source>
</evidence>
<dbReference type="Pfam" id="PF08545">
    <property type="entry name" value="ACP_syn_III"/>
    <property type="match status" value="1"/>
</dbReference>
<dbReference type="AlphaFoldDB" id="A0A0R1U060"/>
<dbReference type="Pfam" id="PF08541">
    <property type="entry name" value="ACP_syn_III_C"/>
    <property type="match status" value="1"/>
</dbReference>
<evidence type="ECO:0000256" key="9">
    <source>
        <dbReference type="HAMAP-Rule" id="MF_01815"/>
    </source>
</evidence>
<evidence type="ECO:0000256" key="1">
    <source>
        <dbReference type="ARBA" id="ARBA00008642"/>
    </source>
</evidence>
<dbReference type="GO" id="GO:0004315">
    <property type="term" value="F:3-oxoacyl-[acyl-carrier-protein] synthase activity"/>
    <property type="evidence" value="ECO:0007669"/>
    <property type="project" value="InterPro"/>
</dbReference>
<feature type="region of interest" description="ACP-binding" evidence="9">
    <location>
        <begin position="253"/>
        <end position="257"/>
    </location>
</feature>
<comment type="pathway">
    <text evidence="9">Lipid metabolism; fatty acid biosynthesis.</text>
</comment>
<organism evidence="12 13">
    <name type="scientific">Ligilactobacillus apodemi DSM 16634 = JCM 16172</name>
    <dbReference type="NCBI Taxonomy" id="1423724"/>
    <lineage>
        <taxon>Bacteria</taxon>
        <taxon>Bacillati</taxon>
        <taxon>Bacillota</taxon>
        <taxon>Bacilli</taxon>
        <taxon>Lactobacillales</taxon>
        <taxon>Lactobacillaceae</taxon>
        <taxon>Ligilactobacillus</taxon>
    </lineage>
</organism>
<dbReference type="UniPathway" id="UPA00094"/>
<dbReference type="PANTHER" id="PTHR43091:SF1">
    <property type="entry name" value="BETA-KETOACYL-[ACYL-CARRIER-PROTEIN] SYNTHASE III, CHLOROPLASTIC"/>
    <property type="match status" value="1"/>
</dbReference>
<sequence length="325" mass="34879">MEKLKVIATASALPAQRVTNDDLALIMETSDEWIKTRTGIKERRISLAENTAQLCTKVATKLLAKGKLTADQLDLIIVATMSPDSNTPATAAIVQGNIQATNAFAFDISAACSGFVYALKTATNFLKDEKIKNVMVIGGEVLSKLIDWNDRTTAVLFGDGAAGVLLTANDSGSGVLGSDIKTFGESCEKLTAGTDQALAEFPPQSSKTLRSAFKMDGREVYNFATRQVPESLKRACFDARIKPEQVDLFLLHQANARIIQSVAKKMDLPLAKFPTNIERYGNTSAASIPLLLDELVTQGLVVRGQIIAFSGFGGGLTLGTIILKY</sequence>
<dbReference type="Gene3D" id="3.40.47.10">
    <property type="match status" value="1"/>
</dbReference>
<evidence type="ECO:0000256" key="8">
    <source>
        <dbReference type="ARBA" id="ARBA00023315"/>
    </source>
</evidence>
<dbReference type="eggNOG" id="COG0332">
    <property type="taxonomic scope" value="Bacteria"/>
</dbReference>
<keyword evidence="8 9" id="KW-0012">Acyltransferase</keyword>
<evidence type="ECO:0000256" key="2">
    <source>
        <dbReference type="ARBA" id="ARBA00022516"/>
    </source>
</evidence>
<comment type="similarity">
    <text evidence="1 9">Belongs to the thiolase-like superfamily. FabH family.</text>
</comment>
<feature type="active site" evidence="9">
    <location>
        <position position="252"/>
    </location>
</feature>
<evidence type="ECO:0000313" key="12">
    <source>
        <dbReference type="EMBL" id="KRL84258.1"/>
    </source>
</evidence>
<dbReference type="SUPFAM" id="SSF53901">
    <property type="entry name" value="Thiolase-like"/>
    <property type="match status" value="1"/>
</dbReference>
<keyword evidence="6 9" id="KW-0275">Fatty acid biosynthesis</keyword>
<evidence type="ECO:0000313" key="13">
    <source>
        <dbReference type="Proteomes" id="UP000051324"/>
    </source>
</evidence>
<feature type="active site" evidence="9">
    <location>
        <position position="282"/>
    </location>
</feature>
<dbReference type="EC" id="2.3.1.180" evidence="9"/>
<evidence type="ECO:0000256" key="4">
    <source>
        <dbReference type="ARBA" id="ARBA00022832"/>
    </source>
</evidence>
<feature type="domain" description="Beta-ketoacyl-[acyl-carrier-protein] synthase III N-terminal" evidence="11">
    <location>
        <begin position="106"/>
        <end position="182"/>
    </location>
</feature>
<dbReference type="NCBIfam" id="TIGR00747">
    <property type="entry name" value="fabH"/>
    <property type="match status" value="1"/>
</dbReference>
<comment type="caution">
    <text evidence="12">The sequence shown here is derived from an EMBL/GenBank/DDBJ whole genome shotgun (WGS) entry which is preliminary data.</text>
</comment>
<comment type="catalytic activity">
    <reaction evidence="9">
        <text>malonyl-[ACP] + acetyl-CoA + H(+) = 3-oxobutanoyl-[ACP] + CO2 + CoA</text>
        <dbReference type="Rhea" id="RHEA:12080"/>
        <dbReference type="Rhea" id="RHEA-COMP:9623"/>
        <dbReference type="Rhea" id="RHEA-COMP:9625"/>
        <dbReference type="ChEBI" id="CHEBI:15378"/>
        <dbReference type="ChEBI" id="CHEBI:16526"/>
        <dbReference type="ChEBI" id="CHEBI:57287"/>
        <dbReference type="ChEBI" id="CHEBI:57288"/>
        <dbReference type="ChEBI" id="CHEBI:78449"/>
        <dbReference type="ChEBI" id="CHEBI:78450"/>
        <dbReference type="EC" id="2.3.1.180"/>
    </reaction>
</comment>
<dbReference type="InterPro" id="IPR013747">
    <property type="entry name" value="ACP_syn_III_C"/>
</dbReference>
<dbReference type="EMBL" id="AZFT01000053">
    <property type="protein sequence ID" value="KRL84258.1"/>
    <property type="molecule type" value="Genomic_DNA"/>
</dbReference>
<dbReference type="GO" id="GO:0033818">
    <property type="term" value="F:beta-ketoacyl-acyl-carrier-protein synthase III activity"/>
    <property type="evidence" value="ECO:0007669"/>
    <property type="project" value="UniProtKB-UniRule"/>
</dbReference>
<protein>
    <recommendedName>
        <fullName evidence="9">Beta-ketoacyl-[acyl-carrier-protein] synthase III</fullName>
        <shortName evidence="9">Beta-ketoacyl-ACP synthase III</shortName>
        <shortName evidence="9">KAS III</shortName>
        <ecNumber evidence="9">2.3.1.180</ecNumber>
    </recommendedName>
    <alternativeName>
        <fullName evidence="9">3-oxoacyl-[acyl-carrier-protein] synthase 3</fullName>
    </alternativeName>
    <alternativeName>
        <fullName evidence="9">3-oxoacyl-[acyl-carrier-protein] synthase III</fullName>
    </alternativeName>
</protein>
<dbReference type="GO" id="GO:0005737">
    <property type="term" value="C:cytoplasm"/>
    <property type="evidence" value="ECO:0007669"/>
    <property type="project" value="UniProtKB-SubCell"/>
</dbReference>
<comment type="domain">
    <text evidence="9">The last Arg residue of the ACP-binding site is essential for the weak association between ACP/AcpP and FabH.</text>
</comment>
<keyword evidence="9" id="KW-0963">Cytoplasm</keyword>
<dbReference type="PATRIC" id="fig|1423724.4.peg.1609"/>
<feature type="active site" evidence="9">
    <location>
        <position position="112"/>
    </location>
</feature>
<evidence type="ECO:0000256" key="3">
    <source>
        <dbReference type="ARBA" id="ARBA00022679"/>
    </source>
</evidence>
<comment type="function">
    <text evidence="9">Catalyzes the condensation reaction of fatty acid synthesis by the addition to an acyl acceptor of two carbons from malonyl-ACP. Catalyzes the first condensation reaction which initiates fatty acid synthesis and may therefore play a role in governing the total rate of fatty acid production. Possesses both acetoacetyl-ACP synthase and acetyl transacylase activities. Its substrate specificity determines the biosynthesis of branched-chain and/or straight-chain of fatty acids.</text>
</comment>
<comment type="subcellular location">
    <subcellularLocation>
        <location evidence="9">Cytoplasm</location>
    </subcellularLocation>
</comment>
<keyword evidence="7 9" id="KW-0511">Multifunctional enzyme</keyword>
<gene>
    <name evidence="9" type="primary">fabH</name>
    <name evidence="12" type="ORF">FC32_GL001542</name>
</gene>
<dbReference type="OrthoDB" id="9815506at2"/>
<feature type="domain" description="Beta-ketoacyl-[acyl-carrier-protein] synthase III C-terminal" evidence="10">
    <location>
        <begin position="238"/>
        <end position="325"/>
    </location>
</feature>
<dbReference type="InterPro" id="IPR013751">
    <property type="entry name" value="ACP_syn_III_N"/>
</dbReference>
<dbReference type="InterPro" id="IPR004655">
    <property type="entry name" value="FabH"/>
</dbReference>
<proteinExistence type="inferred from homology"/>
<evidence type="ECO:0000259" key="11">
    <source>
        <dbReference type="Pfam" id="PF08545"/>
    </source>
</evidence>
<keyword evidence="4 9" id="KW-0276">Fatty acid metabolism</keyword>
<evidence type="ECO:0000259" key="10">
    <source>
        <dbReference type="Pfam" id="PF08541"/>
    </source>
</evidence>
<keyword evidence="13" id="KW-1185">Reference proteome</keyword>
<dbReference type="STRING" id="1423724.FC32_GL001542"/>